<dbReference type="Pfam" id="PF00484">
    <property type="entry name" value="Pro_CA"/>
    <property type="match status" value="1"/>
</dbReference>
<dbReference type="EMBL" id="CP071527">
    <property type="protein sequence ID" value="USQ14441.1"/>
    <property type="molecule type" value="Genomic_DNA"/>
</dbReference>
<evidence type="ECO:0000256" key="7">
    <source>
        <dbReference type="ARBA" id="ARBA00048348"/>
    </source>
</evidence>
<evidence type="ECO:0000313" key="9">
    <source>
        <dbReference type="Proteomes" id="UP001057474"/>
    </source>
</evidence>
<comment type="cofactor">
    <cofactor evidence="1">
        <name>Zn(2+)</name>
        <dbReference type="ChEBI" id="CHEBI:29105"/>
    </cofactor>
</comment>
<dbReference type="PANTHER" id="PTHR11002">
    <property type="entry name" value="CARBONIC ANHYDRASE"/>
    <property type="match status" value="1"/>
</dbReference>
<dbReference type="InterPro" id="IPR045066">
    <property type="entry name" value="Beta_CA_cladeB"/>
</dbReference>
<evidence type="ECO:0000256" key="3">
    <source>
        <dbReference type="ARBA" id="ARBA00012925"/>
    </source>
</evidence>
<sequence>MPIKLLKGIRHFKNNGFLEKRDLFQSLIKGQSPDTLLITCSDSRIVPSYVTNADAGELFVIRNAGNIFPPKVPYPTGERATAEYALKVLNVSEIIVCGHSDCGAMKGLLNPNLAESLPLVAEFLEAYALPALERVHEKHPEQHDSKQKLKCLTEENILLQIEHLHTLDIVRERVEVNKLKIHAWYYDIEEGEFFIYEPNTQHFLPYEQAVEKLFNSELVLNQMNTIIEEEAKAYSLPSTEEEYRKVAEQMKLLKFKGENVIWNAIQAMVIDRLWQEFGELCIESEGKNDPRFMALLEKCHEVALGMAESCQKNILNSSGYAKVCINRAHTLLHPPPSNDDELASTKSYQHA</sequence>
<dbReference type="RefSeq" id="WP_252581060.1">
    <property type="nucleotide sequence ID" value="NZ_CP071527.1"/>
</dbReference>
<evidence type="ECO:0000256" key="5">
    <source>
        <dbReference type="ARBA" id="ARBA00022833"/>
    </source>
</evidence>
<reference evidence="8" key="1">
    <citation type="submission" date="2021-03" db="EMBL/GenBank/DDBJ databases">
        <title>Legionella lytica PCM 2298.</title>
        <authorList>
            <person name="Koper P."/>
        </authorList>
    </citation>
    <scope>NUCLEOTIDE SEQUENCE</scope>
    <source>
        <strain evidence="8">PCM 2298</strain>
    </source>
</reference>
<keyword evidence="9" id="KW-1185">Reference proteome</keyword>
<evidence type="ECO:0000256" key="4">
    <source>
        <dbReference type="ARBA" id="ARBA00022723"/>
    </source>
</evidence>
<evidence type="ECO:0000256" key="1">
    <source>
        <dbReference type="ARBA" id="ARBA00001947"/>
    </source>
</evidence>
<comment type="similarity">
    <text evidence="2">Belongs to the beta-class carbonic anhydrase family.</text>
</comment>
<dbReference type="PANTHER" id="PTHR11002:SF76">
    <property type="entry name" value="CARBONIC ANHYDRASE"/>
    <property type="match status" value="1"/>
</dbReference>
<organism evidence="8 9">
    <name type="scientific">Legionella lytica</name>
    <dbReference type="NCBI Taxonomy" id="96232"/>
    <lineage>
        <taxon>Bacteria</taxon>
        <taxon>Pseudomonadati</taxon>
        <taxon>Pseudomonadota</taxon>
        <taxon>Gammaproteobacteria</taxon>
        <taxon>Legionellales</taxon>
        <taxon>Legionellaceae</taxon>
        <taxon>Legionella</taxon>
    </lineage>
</organism>
<protein>
    <recommendedName>
        <fullName evidence="3">carbonic anhydrase</fullName>
        <ecNumber evidence="3">4.2.1.1</ecNumber>
    </recommendedName>
</protein>
<keyword evidence="4" id="KW-0479">Metal-binding</keyword>
<dbReference type="InterPro" id="IPR036874">
    <property type="entry name" value="Carbonic_anhydrase_sf"/>
</dbReference>
<accession>A0ABY4Y9Z2</accession>
<evidence type="ECO:0000256" key="6">
    <source>
        <dbReference type="ARBA" id="ARBA00023239"/>
    </source>
</evidence>
<comment type="catalytic activity">
    <reaction evidence="7">
        <text>hydrogencarbonate + H(+) = CO2 + H2O</text>
        <dbReference type="Rhea" id="RHEA:10748"/>
        <dbReference type="ChEBI" id="CHEBI:15377"/>
        <dbReference type="ChEBI" id="CHEBI:15378"/>
        <dbReference type="ChEBI" id="CHEBI:16526"/>
        <dbReference type="ChEBI" id="CHEBI:17544"/>
        <dbReference type="EC" id="4.2.1.1"/>
    </reaction>
</comment>
<dbReference type="InterPro" id="IPR001765">
    <property type="entry name" value="Carbonic_anhydrase"/>
</dbReference>
<dbReference type="Proteomes" id="UP001057474">
    <property type="component" value="Chromosome"/>
</dbReference>
<dbReference type="InterPro" id="IPR015892">
    <property type="entry name" value="Carbonic_anhydrase_CS"/>
</dbReference>
<evidence type="ECO:0000313" key="8">
    <source>
        <dbReference type="EMBL" id="USQ14441.1"/>
    </source>
</evidence>
<dbReference type="EC" id="4.2.1.1" evidence="3"/>
<dbReference type="PROSITE" id="PS00704">
    <property type="entry name" value="PROK_CO2_ANHYDRASE_1"/>
    <property type="match status" value="1"/>
</dbReference>
<keyword evidence="6" id="KW-0456">Lyase</keyword>
<proteinExistence type="inferred from homology"/>
<dbReference type="PROSITE" id="PS00705">
    <property type="entry name" value="PROK_CO2_ANHYDRASE_2"/>
    <property type="match status" value="1"/>
</dbReference>
<dbReference type="CDD" id="cd00884">
    <property type="entry name" value="beta_CA_cladeB"/>
    <property type="match status" value="1"/>
</dbReference>
<dbReference type="SMART" id="SM00947">
    <property type="entry name" value="Pro_CA"/>
    <property type="match status" value="1"/>
</dbReference>
<name>A0ABY4Y9Z2_9GAMM</name>
<dbReference type="SUPFAM" id="SSF53056">
    <property type="entry name" value="beta-carbonic anhydrase, cab"/>
    <property type="match status" value="1"/>
</dbReference>
<keyword evidence="5" id="KW-0862">Zinc</keyword>
<dbReference type="Gene3D" id="3.40.1050.10">
    <property type="entry name" value="Carbonic anhydrase"/>
    <property type="match status" value="1"/>
</dbReference>
<gene>
    <name evidence="8" type="ORF">J2N86_03715</name>
</gene>
<evidence type="ECO:0000256" key="2">
    <source>
        <dbReference type="ARBA" id="ARBA00006217"/>
    </source>
</evidence>